<dbReference type="AlphaFoldDB" id="A0AA42VB92"/>
<organism evidence="2 3">
    <name type="scientific">Aeromonas caviae</name>
    <name type="common">Aeromonas punctata</name>
    <dbReference type="NCBI Taxonomy" id="648"/>
    <lineage>
        <taxon>Bacteria</taxon>
        <taxon>Pseudomonadati</taxon>
        <taxon>Pseudomonadota</taxon>
        <taxon>Gammaproteobacteria</taxon>
        <taxon>Aeromonadales</taxon>
        <taxon>Aeromonadaceae</taxon>
        <taxon>Aeromonas</taxon>
    </lineage>
</organism>
<feature type="compositionally biased region" description="Polar residues" evidence="1">
    <location>
        <begin position="113"/>
        <end position="126"/>
    </location>
</feature>
<proteinExistence type="predicted"/>
<name>A0AA42VB92_AERCA</name>
<dbReference type="Proteomes" id="UP001160758">
    <property type="component" value="Unassembled WGS sequence"/>
</dbReference>
<evidence type="ECO:0000256" key="1">
    <source>
        <dbReference type="SAM" id="MobiDB-lite"/>
    </source>
</evidence>
<gene>
    <name evidence="2" type="ORF">N5I07_08440</name>
</gene>
<feature type="region of interest" description="Disordered" evidence="1">
    <location>
        <begin position="113"/>
        <end position="139"/>
    </location>
</feature>
<dbReference type="EMBL" id="JAOCFT010000001">
    <property type="protein sequence ID" value="MDH1897594.1"/>
    <property type="molecule type" value="Genomic_DNA"/>
</dbReference>
<reference evidence="2" key="1">
    <citation type="submission" date="2022-09" db="EMBL/GenBank/DDBJ databases">
        <title>Intensive care unit water sources are persistently colonized with multi-drug resistant bacteria and are the site of extensive horizontal gene transfer of antibiotic resistance genes.</title>
        <authorList>
            <person name="Diorio-Toth L."/>
        </authorList>
    </citation>
    <scope>NUCLEOTIDE SEQUENCE</scope>
    <source>
        <strain evidence="2">GD03796</strain>
    </source>
</reference>
<accession>A0AA42VB92</accession>
<evidence type="ECO:0000313" key="3">
    <source>
        <dbReference type="Proteomes" id="UP001160758"/>
    </source>
</evidence>
<comment type="caution">
    <text evidence="2">The sequence shown here is derived from an EMBL/GenBank/DDBJ whole genome shotgun (WGS) entry which is preliminary data.</text>
</comment>
<sequence>MNSYTLSHSDQLVATLAKQPVSTFGTHYTKEVALFIARHLNKAQDWAASLYLRTIAEGIGCTTRTVRNSLRRLEAIGFFKTEFRKHDQIANWNLASVYRIGSALLALFRTPSTKSPAKSLTSSKQKQSNKDHAPVSSSVSKFAMFDHKRVIKTPEEWDACKKASQEHNRNALQKLKDMLRAQR</sequence>
<evidence type="ECO:0008006" key="4">
    <source>
        <dbReference type="Google" id="ProtNLM"/>
    </source>
</evidence>
<evidence type="ECO:0000313" key="2">
    <source>
        <dbReference type="EMBL" id="MDH1897594.1"/>
    </source>
</evidence>
<protein>
    <recommendedName>
        <fullName evidence="4">Helix-turn-helix domain-containing protein</fullName>
    </recommendedName>
</protein>
<feature type="region of interest" description="Disordered" evidence="1">
    <location>
        <begin position="161"/>
        <end position="183"/>
    </location>
</feature>